<dbReference type="InterPro" id="IPR023346">
    <property type="entry name" value="Lysozyme-like_dom_sf"/>
</dbReference>
<evidence type="ECO:0000256" key="1">
    <source>
        <dbReference type="SAM" id="MobiDB-lite"/>
    </source>
</evidence>
<gene>
    <name evidence="4" type="ORF">SAMN04487968_104268</name>
</gene>
<keyword evidence="5" id="KW-1185">Reference proteome</keyword>
<evidence type="ECO:0000313" key="5">
    <source>
        <dbReference type="Proteomes" id="UP000198832"/>
    </source>
</evidence>
<protein>
    <submittedName>
        <fullName evidence="4">Membrane-bound lytic murein transglycosylase B</fullName>
    </submittedName>
</protein>
<dbReference type="RefSeq" id="WP_175507595.1">
    <property type="nucleotide sequence ID" value="NZ_FOLB01000004.1"/>
</dbReference>
<dbReference type="Proteomes" id="UP000198832">
    <property type="component" value="Unassembled WGS sequence"/>
</dbReference>
<feature type="signal peptide" evidence="2">
    <location>
        <begin position="1"/>
        <end position="29"/>
    </location>
</feature>
<dbReference type="PANTHER" id="PTHR30163:SF8">
    <property type="entry name" value="LYTIC MUREIN TRANSGLYCOSYLASE"/>
    <property type="match status" value="1"/>
</dbReference>
<dbReference type="GO" id="GO:0008933">
    <property type="term" value="F:peptidoglycan lytic transglycosylase activity"/>
    <property type="evidence" value="ECO:0007669"/>
    <property type="project" value="TreeGrafter"/>
</dbReference>
<feature type="compositionally biased region" description="Low complexity" evidence="1">
    <location>
        <begin position="296"/>
        <end position="340"/>
    </location>
</feature>
<evidence type="ECO:0000256" key="2">
    <source>
        <dbReference type="SAM" id="SignalP"/>
    </source>
</evidence>
<dbReference type="SUPFAM" id="SSF53955">
    <property type="entry name" value="Lysozyme-like"/>
    <property type="match status" value="1"/>
</dbReference>
<accession>A0A1I1HCJ6</accession>
<name>A0A1I1HCJ6_9ACTN</name>
<organism evidence="4 5">
    <name type="scientific">Nocardioides terrae</name>
    <dbReference type="NCBI Taxonomy" id="574651"/>
    <lineage>
        <taxon>Bacteria</taxon>
        <taxon>Bacillati</taxon>
        <taxon>Actinomycetota</taxon>
        <taxon>Actinomycetes</taxon>
        <taxon>Propionibacteriales</taxon>
        <taxon>Nocardioidaceae</taxon>
        <taxon>Nocardioides</taxon>
    </lineage>
</organism>
<feature type="region of interest" description="Disordered" evidence="1">
    <location>
        <begin position="277"/>
        <end position="340"/>
    </location>
</feature>
<dbReference type="PANTHER" id="PTHR30163">
    <property type="entry name" value="MEMBRANE-BOUND LYTIC MUREIN TRANSGLYCOSYLASE B"/>
    <property type="match status" value="1"/>
</dbReference>
<reference evidence="4 5" key="1">
    <citation type="submission" date="2016-10" db="EMBL/GenBank/DDBJ databases">
        <authorList>
            <person name="de Groot N.N."/>
        </authorList>
    </citation>
    <scope>NUCLEOTIDE SEQUENCE [LARGE SCALE GENOMIC DNA]</scope>
    <source>
        <strain evidence="4 5">CGMCC 1.7056</strain>
    </source>
</reference>
<sequence length="418" mass="42630">MSVTRQGRLRRAAALVPLALLSAAWTVSISTTGAPQASAGDRHTLPDGTVLPDEALQIPASVTVPDSNTLGVTGENSRQIVSASSASSIPSTALAAYQRAETVINQADPTCHLPWQLLAAIGRVESDHGRANGNQLTVAGVAQPGVFGKALDGQTGTSTIVDTDGGQYDGDTSFDRAVGPMQFIPSTWSTVGVDADGDGQRNPQDINDAALAAAVYLCSGTDDLAGSDGQSAAVYRYNHSSAYVATVLAVMQSYLAGDYTAAPNYTIPATYFEPDAGAGSGHAKAKHKKKARHHSTTSSTTHPTAPSSTAPAAPEHTSTDTKTPSLPTKPPKVSTPSDPVGAVASAAASALPQPVVDVLSQAEALTLCNQQLGAIPDPLGLLNGVKQACADKVAGKTQSAALAAIPNTLNGVLAWLRL</sequence>
<dbReference type="EMBL" id="FOLB01000004">
    <property type="protein sequence ID" value="SFC21516.1"/>
    <property type="molecule type" value="Genomic_DNA"/>
</dbReference>
<evidence type="ECO:0000259" key="3">
    <source>
        <dbReference type="Pfam" id="PF13406"/>
    </source>
</evidence>
<dbReference type="Gene3D" id="1.10.530.10">
    <property type="match status" value="1"/>
</dbReference>
<dbReference type="Pfam" id="PF13406">
    <property type="entry name" value="SLT_2"/>
    <property type="match status" value="1"/>
</dbReference>
<dbReference type="STRING" id="574651.SAMN04487968_104268"/>
<proteinExistence type="predicted"/>
<feature type="domain" description="Transglycosylase SLT" evidence="3">
    <location>
        <begin position="92"/>
        <end position="217"/>
    </location>
</feature>
<dbReference type="GO" id="GO:0009253">
    <property type="term" value="P:peptidoglycan catabolic process"/>
    <property type="evidence" value="ECO:0007669"/>
    <property type="project" value="TreeGrafter"/>
</dbReference>
<dbReference type="CDD" id="cd13399">
    <property type="entry name" value="Slt35-like"/>
    <property type="match status" value="1"/>
</dbReference>
<dbReference type="InterPro" id="IPR031304">
    <property type="entry name" value="SLT_2"/>
</dbReference>
<feature type="compositionally biased region" description="Basic residues" evidence="1">
    <location>
        <begin position="283"/>
        <end position="295"/>
    </location>
</feature>
<dbReference type="InterPro" id="IPR043426">
    <property type="entry name" value="MltB-like"/>
</dbReference>
<dbReference type="AlphaFoldDB" id="A0A1I1HCJ6"/>
<feature type="chain" id="PRO_5039318686" evidence="2">
    <location>
        <begin position="30"/>
        <end position="418"/>
    </location>
</feature>
<keyword evidence="2" id="KW-0732">Signal</keyword>
<evidence type="ECO:0000313" key="4">
    <source>
        <dbReference type="EMBL" id="SFC21516.1"/>
    </source>
</evidence>